<dbReference type="RefSeq" id="WP_249862783.1">
    <property type="nucleotide sequence ID" value="NZ_CP027059.1"/>
</dbReference>
<dbReference type="NCBIfam" id="NF009150">
    <property type="entry name" value="PRK12497.1-3"/>
    <property type="match status" value="1"/>
</dbReference>
<dbReference type="PANTHER" id="PTHR34039:SF1">
    <property type="entry name" value="UPF0102 PROTEIN YRAN"/>
    <property type="match status" value="1"/>
</dbReference>
<dbReference type="Pfam" id="PF02021">
    <property type="entry name" value="UPF0102"/>
    <property type="match status" value="1"/>
</dbReference>
<comment type="similarity">
    <text evidence="1 2">Belongs to the UPF0102 family.</text>
</comment>
<dbReference type="InterPro" id="IPR011335">
    <property type="entry name" value="Restrct_endonuc-II-like"/>
</dbReference>
<dbReference type="Proteomes" id="UP001057134">
    <property type="component" value="Chromosome"/>
</dbReference>
<dbReference type="HAMAP" id="MF_00048">
    <property type="entry name" value="UPF0102"/>
    <property type="match status" value="1"/>
</dbReference>
<evidence type="ECO:0000313" key="4">
    <source>
        <dbReference type="Proteomes" id="UP001057134"/>
    </source>
</evidence>
<dbReference type="NCBIfam" id="NF009154">
    <property type="entry name" value="PRK12497.3-3"/>
    <property type="match status" value="1"/>
</dbReference>
<dbReference type="EMBL" id="CP027059">
    <property type="protein sequence ID" value="UQZ87318.1"/>
    <property type="molecule type" value="Genomic_DNA"/>
</dbReference>
<keyword evidence="4" id="KW-1185">Reference proteome</keyword>
<evidence type="ECO:0000313" key="3">
    <source>
        <dbReference type="EMBL" id="UQZ87318.1"/>
    </source>
</evidence>
<dbReference type="NCBIfam" id="TIGR00252">
    <property type="entry name" value="YraN family protein"/>
    <property type="match status" value="1"/>
</dbReference>
<sequence length="124" mass="14390">MNKPLLNRKQLGAKGEYYALMHLQSLGYRVAERNWRCRSGEIDLIAWDGELLVFVEVRTRSDSRSFGTPQESVDYRKCRQVVETAQVYVFRHQLDHCQLRFDVVSVLSDKEGGLISLEHLTNAF</sequence>
<dbReference type="PANTHER" id="PTHR34039">
    <property type="entry name" value="UPF0102 PROTEIN YRAN"/>
    <property type="match status" value="1"/>
</dbReference>
<reference evidence="3" key="2">
    <citation type="journal article" date="2021" name="J Anim Sci Technol">
        <title>Complete genome sequence of Paenibacillus konkukensis sp. nov. SK3146 as a potential probiotic strain.</title>
        <authorList>
            <person name="Jung H.I."/>
            <person name="Park S."/>
            <person name="Niu K.M."/>
            <person name="Lee S.W."/>
            <person name="Kothari D."/>
            <person name="Yi K.J."/>
            <person name="Kim S.K."/>
        </authorList>
    </citation>
    <scope>NUCLEOTIDE SEQUENCE</scope>
    <source>
        <strain evidence="3">SK3146</strain>
    </source>
</reference>
<proteinExistence type="inferred from homology"/>
<dbReference type="SUPFAM" id="SSF52980">
    <property type="entry name" value="Restriction endonuclease-like"/>
    <property type="match status" value="1"/>
</dbReference>
<dbReference type="CDD" id="cd20736">
    <property type="entry name" value="PoNe_Nuclease"/>
    <property type="match status" value="1"/>
</dbReference>
<gene>
    <name evidence="3" type="ORF">SK3146_06615</name>
</gene>
<evidence type="ECO:0000256" key="1">
    <source>
        <dbReference type="ARBA" id="ARBA00006738"/>
    </source>
</evidence>
<organism evidence="3 4">
    <name type="scientific">Paenibacillus konkukensis</name>
    <dbReference type="NCBI Taxonomy" id="2020716"/>
    <lineage>
        <taxon>Bacteria</taxon>
        <taxon>Bacillati</taxon>
        <taxon>Bacillota</taxon>
        <taxon>Bacilli</taxon>
        <taxon>Bacillales</taxon>
        <taxon>Paenibacillaceae</taxon>
        <taxon>Paenibacillus</taxon>
    </lineage>
</organism>
<protein>
    <recommendedName>
        <fullName evidence="2">UPF0102 protein SK3146_06615</fullName>
    </recommendedName>
</protein>
<accession>A0ABY4RYK4</accession>
<name>A0ABY4RYK4_9BACL</name>
<dbReference type="Gene3D" id="3.40.1350.10">
    <property type="match status" value="1"/>
</dbReference>
<dbReference type="InterPro" id="IPR003509">
    <property type="entry name" value="UPF0102_YraN-like"/>
</dbReference>
<dbReference type="InterPro" id="IPR011856">
    <property type="entry name" value="tRNA_endonuc-like_dom_sf"/>
</dbReference>
<evidence type="ECO:0000256" key="2">
    <source>
        <dbReference type="HAMAP-Rule" id="MF_00048"/>
    </source>
</evidence>
<reference evidence="3" key="1">
    <citation type="submission" date="2018-02" db="EMBL/GenBank/DDBJ databases">
        <authorList>
            <person name="Kim S.-K."/>
            <person name="Jung H.-I."/>
            <person name="Lee S.-W."/>
        </authorList>
    </citation>
    <scope>NUCLEOTIDE SEQUENCE</scope>
    <source>
        <strain evidence="3">SK3146</strain>
    </source>
</reference>